<keyword evidence="3" id="KW-1185">Reference proteome</keyword>
<dbReference type="EMBL" id="LT554391">
    <property type="protein sequence ID" value="SAM04538.1"/>
    <property type="molecule type" value="Genomic_DNA"/>
</dbReference>
<dbReference type="InParanoid" id="A0A168QF48"/>
<dbReference type="InterPro" id="IPR018289">
    <property type="entry name" value="MULE_transposase_dom"/>
</dbReference>
<dbReference type="PANTHER" id="PTHR31569:SF4">
    <property type="entry name" value="SWIM-TYPE DOMAIN-CONTAINING PROTEIN"/>
    <property type="match status" value="1"/>
</dbReference>
<sequence length="287" mass="32683">MTYVLRFGREQGMAITKGRTRKLNNTLSPIMEKYLHKQTRSHRRVNDDRCQDDPLPIGSSPVTVVIIALASKLRSGWTLRAINNEHNHELDNDMSGHPSSRRLDAASRQTVAVMTAAGSQPRQIVTSLRQMNPSVNLTARTIYNERNRIRQAQLDGRTPISALMDELARTDEYVMDFRVGADDNITHLFFAHNKSIELVKLYGSVLLMDCTYKTNRFKMPLLEVVGITGSWKTFFCCFIFLAAELQGDYEWAMEVIKAKLYDGRPVVSGKTKPLIKERSDKRESTTE</sequence>
<evidence type="ECO:0000259" key="1">
    <source>
        <dbReference type="Pfam" id="PF10551"/>
    </source>
</evidence>
<evidence type="ECO:0000313" key="2">
    <source>
        <dbReference type="EMBL" id="SAM04538.1"/>
    </source>
</evidence>
<dbReference type="Pfam" id="PF10551">
    <property type="entry name" value="MULE"/>
    <property type="match status" value="1"/>
</dbReference>
<reference evidence="2" key="1">
    <citation type="submission" date="2016-04" db="EMBL/GenBank/DDBJ databases">
        <authorList>
            <person name="Evans L.H."/>
            <person name="Alamgir A."/>
            <person name="Owens N."/>
            <person name="Weber N.D."/>
            <person name="Virtaneva K."/>
            <person name="Barbian K."/>
            <person name="Babar A."/>
            <person name="Rosenke K."/>
        </authorList>
    </citation>
    <scope>NUCLEOTIDE SEQUENCE [LARGE SCALE GENOMIC DNA]</scope>
    <source>
        <strain evidence="2">CBS 101.48</strain>
    </source>
</reference>
<accession>A0A168QF48</accession>
<evidence type="ECO:0000313" key="3">
    <source>
        <dbReference type="Proteomes" id="UP000078561"/>
    </source>
</evidence>
<dbReference type="Proteomes" id="UP000078561">
    <property type="component" value="Unassembled WGS sequence"/>
</dbReference>
<dbReference type="InterPro" id="IPR052579">
    <property type="entry name" value="Zinc_finger_SWIM"/>
</dbReference>
<name>A0A168QF48_ABSGL</name>
<protein>
    <recommendedName>
        <fullName evidence="1">MULE transposase domain-containing protein</fullName>
    </recommendedName>
</protein>
<gene>
    <name evidence="2" type="primary">ABSGL_10402.1 scaffold 11958</name>
</gene>
<dbReference type="PANTHER" id="PTHR31569">
    <property type="entry name" value="SWIM-TYPE DOMAIN-CONTAINING PROTEIN"/>
    <property type="match status" value="1"/>
</dbReference>
<feature type="domain" description="MULE transposase" evidence="1">
    <location>
        <begin position="205"/>
        <end position="257"/>
    </location>
</feature>
<dbReference type="OrthoDB" id="1880067at2759"/>
<dbReference type="AlphaFoldDB" id="A0A168QF48"/>
<dbReference type="OMA" id="EWAMEVI"/>
<proteinExistence type="predicted"/>
<dbReference type="STRING" id="4829.A0A168QF48"/>
<organism evidence="2">
    <name type="scientific">Absidia glauca</name>
    <name type="common">Pin mould</name>
    <dbReference type="NCBI Taxonomy" id="4829"/>
    <lineage>
        <taxon>Eukaryota</taxon>
        <taxon>Fungi</taxon>
        <taxon>Fungi incertae sedis</taxon>
        <taxon>Mucoromycota</taxon>
        <taxon>Mucoromycotina</taxon>
        <taxon>Mucoromycetes</taxon>
        <taxon>Mucorales</taxon>
        <taxon>Cunninghamellaceae</taxon>
        <taxon>Absidia</taxon>
    </lineage>
</organism>